<dbReference type="Proteomes" id="UP001221757">
    <property type="component" value="Unassembled WGS sequence"/>
</dbReference>
<evidence type="ECO:0000313" key="2">
    <source>
        <dbReference type="EMBL" id="KAJ7633686.1"/>
    </source>
</evidence>
<feature type="region of interest" description="Disordered" evidence="1">
    <location>
        <begin position="93"/>
        <end position="120"/>
    </location>
</feature>
<dbReference type="AlphaFoldDB" id="A0AAD7BY25"/>
<keyword evidence="3" id="KW-1185">Reference proteome</keyword>
<name>A0AAD7BY25_MYCRO</name>
<proteinExistence type="predicted"/>
<feature type="compositionally biased region" description="Polar residues" evidence="1">
    <location>
        <begin position="27"/>
        <end position="49"/>
    </location>
</feature>
<dbReference type="EMBL" id="JARKIE010000489">
    <property type="protein sequence ID" value="KAJ7633686.1"/>
    <property type="molecule type" value="Genomic_DNA"/>
</dbReference>
<organism evidence="2 3">
    <name type="scientific">Mycena rosella</name>
    <name type="common">Pink bonnet</name>
    <name type="synonym">Agaricus rosellus</name>
    <dbReference type="NCBI Taxonomy" id="1033263"/>
    <lineage>
        <taxon>Eukaryota</taxon>
        <taxon>Fungi</taxon>
        <taxon>Dikarya</taxon>
        <taxon>Basidiomycota</taxon>
        <taxon>Agaricomycotina</taxon>
        <taxon>Agaricomycetes</taxon>
        <taxon>Agaricomycetidae</taxon>
        <taxon>Agaricales</taxon>
        <taxon>Marasmiineae</taxon>
        <taxon>Mycenaceae</taxon>
        <taxon>Mycena</taxon>
    </lineage>
</organism>
<evidence type="ECO:0000256" key="1">
    <source>
        <dbReference type="SAM" id="MobiDB-lite"/>
    </source>
</evidence>
<gene>
    <name evidence="2" type="ORF">B0H17DRAFT_1187577</name>
</gene>
<feature type="compositionally biased region" description="Basic residues" evidence="1">
    <location>
        <begin position="1"/>
        <end position="21"/>
    </location>
</feature>
<evidence type="ECO:0000313" key="3">
    <source>
        <dbReference type="Proteomes" id="UP001221757"/>
    </source>
</evidence>
<feature type="non-terminal residue" evidence="2">
    <location>
        <position position="1"/>
    </location>
</feature>
<protein>
    <submittedName>
        <fullName evidence="2">Uncharacterized protein</fullName>
    </submittedName>
</protein>
<accession>A0AAD7BY25</accession>
<sequence>GILRRHPHRRQQRRVLSRHRRSGGDYDNNSGSTGFGNTQNDQFDSSNTSGGYGQDRCREHHGRHERLVDGVVPRYGQFLVRGRELRAFRRPTRRAQFQPQRVWHRQRGEQDRQSPYGDKLKGEAEKLAGKVTGNAGLQERDQERKVHLVPGLPLTPCAHQTI</sequence>
<feature type="compositionally biased region" description="Basic and acidic residues" evidence="1">
    <location>
        <begin position="106"/>
        <end position="120"/>
    </location>
</feature>
<feature type="region of interest" description="Disordered" evidence="1">
    <location>
        <begin position="1"/>
        <end position="60"/>
    </location>
</feature>
<reference evidence="2" key="1">
    <citation type="submission" date="2023-03" db="EMBL/GenBank/DDBJ databases">
        <title>Massive genome expansion in bonnet fungi (Mycena s.s.) driven by repeated elements and novel gene families across ecological guilds.</title>
        <authorList>
            <consortium name="Lawrence Berkeley National Laboratory"/>
            <person name="Harder C.B."/>
            <person name="Miyauchi S."/>
            <person name="Viragh M."/>
            <person name="Kuo A."/>
            <person name="Thoen E."/>
            <person name="Andreopoulos B."/>
            <person name="Lu D."/>
            <person name="Skrede I."/>
            <person name="Drula E."/>
            <person name="Henrissat B."/>
            <person name="Morin E."/>
            <person name="Kohler A."/>
            <person name="Barry K."/>
            <person name="LaButti K."/>
            <person name="Morin E."/>
            <person name="Salamov A."/>
            <person name="Lipzen A."/>
            <person name="Mereny Z."/>
            <person name="Hegedus B."/>
            <person name="Baldrian P."/>
            <person name="Stursova M."/>
            <person name="Weitz H."/>
            <person name="Taylor A."/>
            <person name="Grigoriev I.V."/>
            <person name="Nagy L.G."/>
            <person name="Martin F."/>
            <person name="Kauserud H."/>
        </authorList>
    </citation>
    <scope>NUCLEOTIDE SEQUENCE</scope>
    <source>
        <strain evidence="2">CBHHK067</strain>
    </source>
</reference>
<comment type="caution">
    <text evidence="2">The sequence shown here is derived from an EMBL/GenBank/DDBJ whole genome shotgun (WGS) entry which is preliminary data.</text>
</comment>